<evidence type="ECO:0000256" key="4">
    <source>
        <dbReference type="SAM" id="MobiDB-lite"/>
    </source>
</evidence>
<dbReference type="PANTHER" id="PTHR28042:SF1">
    <property type="entry name" value="E3 UBIQUITIN-PROTEIN LIGASE COMPLEX SLX5-SLX8 SUBUNIT SLX5"/>
    <property type="match status" value="1"/>
</dbReference>
<dbReference type="InterPro" id="IPR038886">
    <property type="entry name" value="E3_SLX5/Rfp1"/>
</dbReference>
<dbReference type="InterPro" id="IPR017907">
    <property type="entry name" value="Znf_RING_CS"/>
</dbReference>
<organism evidence="5 6">
    <name type="scientific">[Candida] anglica</name>
    <dbReference type="NCBI Taxonomy" id="148631"/>
    <lineage>
        <taxon>Eukaryota</taxon>
        <taxon>Fungi</taxon>
        <taxon>Dikarya</taxon>
        <taxon>Ascomycota</taxon>
        <taxon>Saccharomycotina</taxon>
        <taxon>Pichiomycetes</taxon>
        <taxon>Debaryomycetaceae</taxon>
        <taxon>Kurtzmaniella</taxon>
    </lineage>
</organism>
<feature type="compositionally biased region" description="Basic and acidic residues" evidence="4">
    <location>
        <begin position="13"/>
        <end position="24"/>
    </location>
</feature>
<evidence type="ECO:0008006" key="7">
    <source>
        <dbReference type="Google" id="ProtNLM"/>
    </source>
</evidence>
<keyword evidence="3" id="KW-0862">Zinc</keyword>
<proteinExistence type="predicted"/>
<dbReference type="PANTHER" id="PTHR28042">
    <property type="entry name" value="E3 UBIQUITIN-PROTEIN LIGASE COMPLEX SLX5-SLX8 SUBUNIT SLX5"/>
    <property type="match status" value="1"/>
</dbReference>
<keyword evidence="6" id="KW-1185">Reference proteome</keyword>
<dbReference type="PROSITE" id="PS00518">
    <property type="entry name" value="ZF_RING_1"/>
    <property type="match status" value="1"/>
</dbReference>
<feature type="region of interest" description="Disordered" evidence="4">
    <location>
        <begin position="1"/>
        <end position="97"/>
    </location>
</feature>
<feature type="compositionally biased region" description="Low complexity" evidence="4">
    <location>
        <begin position="73"/>
        <end position="83"/>
    </location>
</feature>
<dbReference type="EMBL" id="OZ004257">
    <property type="protein sequence ID" value="CAK7907770.1"/>
    <property type="molecule type" value="Genomic_DNA"/>
</dbReference>
<sequence length="462" mass="52209">MSSEVQRSAELGQEGHQREHEVERSVPQSPQRTESPQSSSSSSSLSSQLDHSHPHQSVRHPLPKAETTNSPQIIPEVIEISSGGEEEDDIVEVPDEADIVEVAEEDDEDQDIEEVIQPFDGEVITTRDNRNSPRRRRRVNSTSPTRNVRQRRNSEDVEILDERPATRSLTPMENPYQYLSENDYFRYQMLLRQRPTETGRGRVTRGGPQNHSSQDLTYEEFNRLFEAEDERDSLTGRTRRAAAWWGPGGRLPLPFALVGVNELMNAVSGGGGGPVSDSGSNEIEASILNRIERENEREVDRRLQSENIYNKKALADKVSVTQKEHKGYTNDISESRDLCCELCATSLGEGIPEGFIPNAKYDDRIEKYQQMYGVPAPWFCVKLITEVDRDLSKRVFAAKCGHVYCGRCVKNIGSRIPIRRKRRKQADPISIENPVIFSPRGCVADSCGSNFRGKTPFTEVFF</sequence>
<protein>
    <recommendedName>
        <fullName evidence="7">RING-type domain-containing protein</fullName>
    </recommendedName>
</protein>
<name>A0ABP0ED49_9ASCO</name>
<dbReference type="Proteomes" id="UP001497600">
    <property type="component" value="Chromosome E"/>
</dbReference>
<reference evidence="5 6" key="1">
    <citation type="submission" date="2024-01" db="EMBL/GenBank/DDBJ databases">
        <authorList>
            <consortium name="Genoscope - CEA"/>
            <person name="William W."/>
        </authorList>
    </citation>
    <scope>NUCLEOTIDE SEQUENCE [LARGE SCALE GENOMIC DNA]</scope>
    <source>
        <strain evidence="5 6">29B2s-10</strain>
    </source>
</reference>
<gene>
    <name evidence="5" type="ORF">CAAN4_E06964</name>
</gene>
<feature type="compositionally biased region" description="Low complexity" evidence="4">
    <location>
        <begin position="35"/>
        <end position="49"/>
    </location>
</feature>
<feature type="compositionally biased region" description="Acidic residues" evidence="4">
    <location>
        <begin position="84"/>
        <end position="97"/>
    </location>
</feature>
<evidence type="ECO:0000256" key="3">
    <source>
        <dbReference type="ARBA" id="ARBA00022833"/>
    </source>
</evidence>
<evidence type="ECO:0000256" key="2">
    <source>
        <dbReference type="ARBA" id="ARBA00022771"/>
    </source>
</evidence>
<keyword evidence="1" id="KW-0479">Metal-binding</keyword>
<accession>A0ABP0ED49</accession>
<evidence type="ECO:0000313" key="6">
    <source>
        <dbReference type="Proteomes" id="UP001497600"/>
    </source>
</evidence>
<evidence type="ECO:0000256" key="1">
    <source>
        <dbReference type="ARBA" id="ARBA00022723"/>
    </source>
</evidence>
<evidence type="ECO:0000313" key="5">
    <source>
        <dbReference type="EMBL" id="CAK7907770.1"/>
    </source>
</evidence>
<feature type="region of interest" description="Disordered" evidence="4">
    <location>
        <begin position="121"/>
        <end position="155"/>
    </location>
</feature>
<keyword evidence="2" id="KW-0863">Zinc-finger</keyword>